<sequence>MTTGPFANSYEPTVIHTINSTTIGRKPVDDMWQNNGESNKYYEAQKRADMYAKLKERTPMVIEYKQTPDEWKSFTMYINPDRLSITNQKVKGKAYTRGGIFYHHWGDDNPILTLSGTTGFSGMKGIQTLEQIYHASGTLLKYQKFGPEKYAQRTNFQPPDVNLNSPVSVVEAAMNKTTTSLVEALKGFVEKDSAKKEKWEEYKNLQKQLEEAQKNSTNSVTDKLHIASINLKQRRLRETYGFPEGSYYNLSKTTLPNNEKETNNQKALSLVAINNYMALNKVGDILSKVRKAEEEVDKTVANNKTITSANNYKKIASTVFKNKLPGIDNELISQLASQKASYYKAGTEDIRILNGDSSPYSNLQDSPIPYREDLTGQMVQISQDRTAALESFMQDMAKLEETEKKYYEELRDNAFDDVMDDVNDEWKPRVIFIYFDNKAYMGHFDAFSYSQEAANPYYIRYEMRITITKEILSTKKENKIKKLT</sequence>
<dbReference type="EMBL" id="JN638751">
    <property type="protein sequence ID" value="AEO93444.1"/>
    <property type="molecule type" value="Genomic_DNA"/>
</dbReference>
<dbReference type="KEGG" id="vg:18563400"/>
<keyword evidence="3" id="KW-1185">Reference proteome</keyword>
<reference evidence="2 3" key="1">
    <citation type="submission" date="2011-09" db="EMBL/GenBank/DDBJ databases">
        <authorList>
            <person name="Pope W.H."/>
            <person name="Pedulla M.L."/>
            <person name="Ford M.E."/>
            <person name="Peebles C.L."/>
            <person name="Hatfull G.H."/>
            <person name="Hendrix R.W."/>
        </authorList>
    </citation>
    <scope>NUCLEOTIDE SEQUENCE [LARGE SCALE GENOMIC DNA]</scope>
    <source>
        <strain evidence="2">G</strain>
    </source>
</reference>
<feature type="coiled-coil region" evidence="1">
    <location>
        <begin position="195"/>
        <end position="222"/>
    </location>
</feature>
<proteinExistence type="predicted"/>
<organism evidence="2 3">
    <name type="scientific">Bacillus phage G</name>
    <dbReference type="NCBI Taxonomy" id="2884420"/>
    <lineage>
        <taxon>Viruses</taxon>
        <taxon>Duplodnaviria</taxon>
        <taxon>Heunggongvirae</taxon>
        <taxon>Uroviricota</taxon>
        <taxon>Caudoviricetes</taxon>
        <taxon>Donellivirus</taxon>
        <taxon>Donellivirus gee</taxon>
    </lineage>
</organism>
<evidence type="ECO:0000256" key="1">
    <source>
        <dbReference type="SAM" id="Coils"/>
    </source>
</evidence>
<gene>
    <name evidence="2" type="primary">184</name>
    <name evidence="2" type="ORF">G_184</name>
</gene>
<keyword evidence="1" id="KW-0175">Coiled coil</keyword>
<accession>G3MBQ0</accession>
<dbReference type="RefSeq" id="YP_009015487.1">
    <property type="nucleotide sequence ID" value="NC_023719.1"/>
</dbReference>
<evidence type="ECO:0000313" key="3">
    <source>
        <dbReference type="Proteomes" id="UP000009273"/>
    </source>
</evidence>
<dbReference type="GeneID" id="18563400"/>
<protein>
    <submittedName>
        <fullName evidence="2">Gp184</fullName>
    </submittedName>
</protein>
<dbReference type="Proteomes" id="UP000009273">
    <property type="component" value="Segment"/>
</dbReference>
<evidence type="ECO:0000313" key="2">
    <source>
        <dbReference type="EMBL" id="AEO93444.1"/>
    </source>
</evidence>
<name>G3MBQ0_9CAUD</name>